<dbReference type="GeneID" id="93115963"/>
<keyword evidence="3 4" id="KW-0326">Glycosidase</keyword>
<name>A0A7J4XP45_9BACE</name>
<dbReference type="RefSeq" id="WP_005925427.1">
    <property type="nucleotide sequence ID" value="NZ_CABKSE010000001.1"/>
</dbReference>
<evidence type="ECO:0000313" key="7">
    <source>
        <dbReference type="EMBL" id="KAA3770598.1"/>
    </source>
</evidence>
<dbReference type="InterPro" id="IPR012334">
    <property type="entry name" value="Pectin_lyas_fold"/>
</dbReference>
<evidence type="ECO:0000256" key="5">
    <source>
        <dbReference type="SAM" id="MobiDB-lite"/>
    </source>
</evidence>
<dbReference type="PANTHER" id="PTHR31339">
    <property type="entry name" value="PECTIN LYASE-RELATED"/>
    <property type="match status" value="1"/>
</dbReference>
<gene>
    <name evidence="7" type="ORF">F3F73_01205</name>
</gene>
<organism evidence="7 8">
    <name type="scientific">Bacteroides salyersiae</name>
    <dbReference type="NCBI Taxonomy" id="291644"/>
    <lineage>
        <taxon>Bacteria</taxon>
        <taxon>Pseudomonadati</taxon>
        <taxon>Bacteroidota</taxon>
        <taxon>Bacteroidia</taxon>
        <taxon>Bacteroidales</taxon>
        <taxon>Bacteroidaceae</taxon>
        <taxon>Bacteroides</taxon>
    </lineage>
</organism>
<dbReference type="GO" id="GO:0004650">
    <property type="term" value="F:polygalacturonase activity"/>
    <property type="evidence" value="ECO:0007669"/>
    <property type="project" value="InterPro"/>
</dbReference>
<accession>A0A7J4XP45</accession>
<keyword evidence="2 4" id="KW-0378">Hydrolase</keyword>
<dbReference type="SMART" id="SM00710">
    <property type="entry name" value="PbH1"/>
    <property type="match status" value="6"/>
</dbReference>
<keyword evidence="6" id="KW-0732">Signal</keyword>
<feature type="region of interest" description="Disordered" evidence="5">
    <location>
        <begin position="414"/>
        <end position="434"/>
    </location>
</feature>
<feature type="signal peptide" evidence="6">
    <location>
        <begin position="1"/>
        <end position="26"/>
    </location>
</feature>
<dbReference type="InterPro" id="IPR051801">
    <property type="entry name" value="GH28_Enzymes"/>
</dbReference>
<dbReference type="Proteomes" id="UP000422221">
    <property type="component" value="Unassembled WGS sequence"/>
</dbReference>
<reference evidence="7 8" key="1">
    <citation type="journal article" date="2019" name="Nat. Med.">
        <title>A library of human gut bacterial isolates paired with longitudinal multiomics data enables mechanistic microbiome research.</title>
        <authorList>
            <person name="Poyet M."/>
            <person name="Groussin M."/>
            <person name="Gibbons S.M."/>
            <person name="Avila-Pacheco J."/>
            <person name="Jiang X."/>
            <person name="Kearney S.M."/>
            <person name="Perrotta A.R."/>
            <person name="Berdy B."/>
            <person name="Zhao S."/>
            <person name="Lieberman T.D."/>
            <person name="Swanson P.K."/>
            <person name="Smith M."/>
            <person name="Roesemann S."/>
            <person name="Alexander J.E."/>
            <person name="Rich S.A."/>
            <person name="Livny J."/>
            <person name="Vlamakis H."/>
            <person name="Clish C."/>
            <person name="Bullock K."/>
            <person name="Deik A."/>
            <person name="Scott J."/>
            <person name="Pierce K.A."/>
            <person name="Xavier R.J."/>
            <person name="Alm E.J."/>
        </authorList>
    </citation>
    <scope>NUCLEOTIDE SEQUENCE [LARGE SCALE GENOMIC DNA]</scope>
    <source>
        <strain evidence="7 8">BIOML-A10</strain>
    </source>
</reference>
<dbReference type="SUPFAM" id="SSF51126">
    <property type="entry name" value="Pectin lyase-like"/>
    <property type="match status" value="1"/>
</dbReference>
<protein>
    <submittedName>
        <fullName evidence="7">Glycoside hydrolase family 28 protein</fullName>
    </submittedName>
</protein>
<dbReference type="InterPro" id="IPR011050">
    <property type="entry name" value="Pectin_lyase_fold/virulence"/>
</dbReference>
<feature type="chain" id="PRO_5029543290" evidence="6">
    <location>
        <begin position="27"/>
        <end position="537"/>
    </location>
</feature>
<evidence type="ECO:0000313" key="8">
    <source>
        <dbReference type="Proteomes" id="UP000422221"/>
    </source>
</evidence>
<dbReference type="InterPro" id="IPR000743">
    <property type="entry name" value="Glyco_hydro_28"/>
</dbReference>
<evidence type="ECO:0000256" key="2">
    <source>
        <dbReference type="ARBA" id="ARBA00022801"/>
    </source>
</evidence>
<evidence type="ECO:0000256" key="1">
    <source>
        <dbReference type="ARBA" id="ARBA00008834"/>
    </source>
</evidence>
<evidence type="ECO:0000256" key="4">
    <source>
        <dbReference type="RuleBase" id="RU361169"/>
    </source>
</evidence>
<proteinExistence type="inferred from homology"/>
<comment type="similarity">
    <text evidence="1 4">Belongs to the glycosyl hydrolase 28 family.</text>
</comment>
<sequence length="537" mass="58857">MNTLTKKLLLLTAICLPFLSGNRICAQEENLIDNSIYNDLPFEMPVVEQPTFPDYEVNIVAYGAKNDGKFLNTEAINNAIKAVNAKGGGKVIIPEGLWLTGPIVLLSNVNLYTERNALILFTDDFEAYPIINTSFEGLETRRCQSPISARNAENIAITGYGTFDGAGDSWRPVKKDKLTASQWGKLVKSGGVTDSAGKIWYPTAGALKGALACKDFNVPEGINTDEEWNEIRPWLRPVLLNIVKSKKVLLEGVTFKNSPSWCLHPLSCEHITVNNVKVFNPWYSQNGDALDLESCKNALIINSLFDAGDDAICIKSGKDADGRRRGEPCQNVLVKNNIVLHGHGGFVVGSEMSGGVKNIYVTDCTFMGTDVGLRFKSTRGRGGVVEGIYINNINMINIPNEPLLFDLFYGGKGPGEETEEERAANTKTDVPPVTEETPAFRDIHISNVYCKGSGRAMFFNGLPEMPIRNVTVKNVVITEAAEGAVISQAEDVQLENIRIETKKKGGHTLQMKNAKKIKVDGKTYKEADAKGTNLNFK</sequence>
<dbReference type="PANTHER" id="PTHR31339:SF9">
    <property type="entry name" value="PLASMIN AND FIBRONECTIN-BINDING PROTEIN A"/>
    <property type="match status" value="1"/>
</dbReference>
<dbReference type="GO" id="GO:0005975">
    <property type="term" value="P:carbohydrate metabolic process"/>
    <property type="evidence" value="ECO:0007669"/>
    <property type="project" value="InterPro"/>
</dbReference>
<dbReference type="Pfam" id="PF00295">
    <property type="entry name" value="Glyco_hydro_28"/>
    <property type="match status" value="1"/>
</dbReference>
<evidence type="ECO:0000256" key="6">
    <source>
        <dbReference type="SAM" id="SignalP"/>
    </source>
</evidence>
<comment type="caution">
    <text evidence="7">The sequence shown here is derived from an EMBL/GenBank/DDBJ whole genome shotgun (WGS) entry which is preliminary data.</text>
</comment>
<evidence type="ECO:0000256" key="3">
    <source>
        <dbReference type="ARBA" id="ARBA00023295"/>
    </source>
</evidence>
<dbReference type="EMBL" id="VWMK01000001">
    <property type="protein sequence ID" value="KAA3770598.1"/>
    <property type="molecule type" value="Genomic_DNA"/>
</dbReference>
<dbReference type="PROSITE" id="PS00502">
    <property type="entry name" value="POLYGALACTURONASE"/>
    <property type="match status" value="1"/>
</dbReference>
<dbReference type="Gene3D" id="2.160.20.10">
    <property type="entry name" value="Single-stranded right-handed beta-helix, Pectin lyase-like"/>
    <property type="match status" value="1"/>
</dbReference>
<dbReference type="InterPro" id="IPR006626">
    <property type="entry name" value="PbH1"/>
</dbReference>
<dbReference type="AlphaFoldDB" id="A0A7J4XP45"/>